<comment type="function">
    <text evidence="1">DNA-dependent RNA polymerase (RNAP) catalyzes the transcription of DNA into RNA using the four ribonucleoside triphosphates as substrates. This subunit is less well bound than the others.</text>
</comment>
<dbReference type="InterPro" id="IPR010997">
    <property type="entry name" value="HRDC-like_sf"/>
</dbReference>
<dbReference type="Proteomes" id="UP000002315">
    <property type="component" value="Chromosome"/>
</dbReference>
<evidence type="ECO:0000256" key="1">
    <source>
        <dbReference type="HAMAP-Rule" id="MF_00864"/>
    </source>
</evidence>
<comment type="similarity">
    <text evidence="1">Belongs to the eukaryotic RPB4 RNA polymerase subunit family.</text>
</comment>
<dbReference type="InterPro" id="IPR010924">
    <property type="entry name" value="Rpo4"/>
</dbReference>
<dbReference type="GO" id="GO:0005737">
    <property type="term" value="C:cytoplasm"/>
    <property type="evidence" value="ECO:0007669"/>
    <property type="project" value="UniProtKB-SubCell"/>
</dbReference>
<keyword evidence="1" id="KW-0808">Transferase</keyword>
<dbReference type="InterPro" id="IPR005574">
    <property type="entry name" value="Rpb4/RPC9"/>
</dbReference>
<comment type="catalytic activity">
    <reaction evidence="1">
        <text>RNA(n) + a ribonucleoside 5'-triphosphate = RNA(n+1) + diphosphate</text>
        <dbReference type="Rhea" id="RHEA:21248"/>
        <dbReference type="Rhea" id="RHEA-COMP:14527"/>
        <dbReference type="Rhea" id="RHEA-COMP:17342"/>
        <dbReference type="ChEBI" id="CHEBI:33019"/>
        <dbReference type="ChEBI" id="CHEBI:61557"/>
        <dbReference type="ChEBI" id="CHEBI:140395"/>
        <dbReference type="EC" id="2.7.7.6"/>
    </reaction>
</comment>
<protein>
    <recommendedName>
        <fullName evidence="1">DNA-directed RNA polymerase subunit Rpo4</fullName>
        <ecNumber evidence="1">2.7.7.6</ecNumber>
    </recommendedName>
    <alternativeName>
        <fullName evidence="1">DNA-directed RNA polymerase subunit F</fullName>
    </alternativeName>
</protein>
<dbReference type="AlphaFoldDB" id="E3GW38"/>
<dbReference type="KEGG" id="mfv:Mfer_1008"/>
<dbReference type="PANTHER" id="PTHR39646:SF1">
    <property type="entry name" value="DNA-DIRECTED RNA POLYMERASE SUBUNIT RPO4"/>
    <property type="match status" value="1"/>
</dbReference>
<dbReference type="EMBL" id="CP002278">
    <property type="protein sequence ID" value="ADP77803.1"/>
    <property type="molecule type" value="Genomic_DNA"/>
</dbReference>
<gene>
    <name evidence="1" type="primary">rpo4</name>
    <name evidence="1" type="synonym">rpoF</name>
    <name evidence="2" type="ordered locus">Mfer_1008</name>
</gene>
<dbReference type="GO" id="GO:0003899">
    <property type="term" value="F:DNA-directed RNA polymerase activity"/>
    <property type="evidence" value="ECO:0007669"/>
    <property type="project" value="UniProtKB-UniRule"/>
</dbReference>
<keyword evidence="1" id="KW-0963">Cytoplasm</keyword>
<accession>E3GW38</accession>
<keyword evidence="1" id="KW-0548">Nucleotidyltransferase</keyword>
<dbReference type="PANTHER" id="PTHR39646">
    <property type="entry name" value="RNA POLYMERASE RPB4"/>
    <property type="match status" value="1"/>
</dbReference>
<organism evidence="2 3">
    <name type="scientific">Methanothermus fervidus (strain ATCC 43054 / DSM 2088 / JCM 10308 / V24 S)</name>
    <dbReference type="NCBI Taxonomy" id="523846"/>
    <lineage>
        <taxon>Archaea</taxon>
        <taxon>Methanobacteriati</taxon>
        <taxon>Methanobacteriota</taxon>
        <taxon>Methanomada group</taxon>
        <taxon>Methanobacteria</taxon>
        <taxon>Methanobacteriales</taxon>
        <taxon>Methanothermaceae</taxon>
        <taxon>Methanothermus</taxon>
    </lineage>
</organism>
<dbReference type="GO" id="GO:0000166">
    <property type="term" value="F:nucleotide binding"/>
    <property type="evidence" value="ECO:0007669"/>
    <property type="project" value="InterPro"/>
</dbReference>
<dbReference type="SUPFAM" id="SSF47819">
    <property type="entry name" value="HRDC-like"/>
    <property type="match status" value="1"/>
</dbReference>
<sequence>MIAKEIIESTPVPLPVVKEMLEELGKEYELTREQKLILEHISKFVKLSAKEAMELTDKIEEIVGDRRIAVHIVNIMPEDLVELHALLSKEKVSLGKEEMKKILKIVKEYKKTE</sequence>
<keyword evidence="1" id="KW-0240">DNA-directed RNA polymerase</keyword>
<proteinExistence type="inferred from homology"/>
<dbReference type="HOGENOM" id="CLU_165892_1_0_2"/>
<dbReference type="STRING" id="523846.Mfer_1008"/>
<dbReference type="Gene3D" id="6.10.140.10">
    <property type="match status" value="1"/>
</dbReference>
<keyword evidence="1" id="KW-0804">Transcription</keyword>
<dbReference type="EC" id="2.7.7.6" evidence="1"/>
<reference evidence="2 3" key="1">
    <citation type="journal article" date="2010" name="Stand. Genomic Sci.">
        <title>Complete genome sequence of Methanothermus fervidus type strain (V24S).</title>
        <authorList>
            <person name="Anderson I."/>
            <person name="Djao O.D."/>
            <person name="Misra M."/>
            <person name="Chertkov O."/>
            <person name="Nolan M."/>
            <person name="Lucas S."/>
            <person name="Lapidus A."/>
            <person name="Del Rio T.G."/>
            <person name="Tice H."/>
            <person name="Cheng J.F."/>
            <person name="Tapia R."/>
            <person name="Han C."/>
            <person name="Goodwin L."/>
            <person name="Pitluck S."/>
            <person name="Liolios K."/>
            <person name="Ivanova N."/>
            <person name="Mavromatis K."/>
            <person name="Mikhailova N."/>
            <person name="Pati A."/>
            <person name="Brambilla E."/>
            <person name="Chen A."/>
            <person name="Palaniappan K."/>
            <person name="Land M."/>
            <person name="Hauser L."/>
            <person name="Chang Y.J."/>
            <person name="Jeffries C.D."/>
            <person name="Sikorski J."/>
            <person name="Spring S."/>
            <person name="Rohde M."/>
            <person name="Eichinger K."/>
            <person name="Huber H."/>
            <person name="Wirth R."/>
            <person name="Goker M."/>
            <person name="Detter J.C."/>
            <person name="Woyke T."/>
            <person name="Bristow J."/>
            <person name="Eisen J.A."/>
            <person name="Markowitz V."/>
            <person name="Hugenholtz P."/>
            <person name="Klenk H.P."/>
            <person name="Kyrpides N.C."/>
        </authorList>
    </citation>
    <scope>NUCLEOTIDE SEQUENCE [LARGE SCALE GENOMIC DNA]</scope>
    <source>
        <strain evidence="3">ATCC 43054 / DSM 2088 / JCM 10308 / V24 S</strain>
    </source>
</reference>
<dbReference type="Gene3D" id="1.10.150.80">
    <property type="entry name" value="HRDC domain"/>
    <property type="match status" value="1"/>
</dbReference>
<dbReference type="GO" id="GO:0006352">
    <property type="term" value="P:DNA-templated transcription initiation"/>
    <property type="evidence" value="ECO:0007669"/>
    <property type="project" value="InterPro"/>
</dbReference>
<dbReference type="InterPro" id="IPR044876">
    <property type="entry name" value="HRDC_dom_sf"/>
</dbReference>
<name>E3GW38_METFV</name>
<evidence type="ECO:0000313" key="3">
    <source>
        <dbReference type="Proteomes" id="UP000002315"/>
    </source>
</evidence>
<comment type="subunit">
    <text evidence="1">Part of the RNA polymerase complex. Forms a stalk with Rpo7 that extends from the main structure.</text>
</comment>
<keyword evidence="3" id="KW-1185">Reference proteome</keyword>
<dbReference type="HAMAP" id="MF_00864">
    <property type="entry name" value="RNApol_arch_Rpo4"/>
    <property type="match status" value="1"/>
</dbReference>
<dbReference type="GO" id="GO:0000428">
    <property type="term" value="C:DNA-directed RNA polymerase complex"/>
    <property type="evidence" value="ECO:0007669"/>
    <property type="project" value="UniProtKB-KW"/>
</dbReference>
<comment type="subcellular location">
    <subcellularLocation>
        <location evidence="1">Cytoplasm</location>
    </subcellularLocation>
</comment>
<evidence type="ECO:0000313" key="2">
    <source>
        <dbReference type="EMBL" id="ADP77803.1"/>
    </source>
</evidence>
<dbReference type="PIRSF" id="PIRSF005053">
    <property type="entry name" value="RNA_pol_F_arch"/>
    <property type="match status" value="1"/>
</dbReference>
<dbReference type="Pfam" id="PF03874">
    <property type="entry name" value="RNA_pol_Rpb4"/>
    <property type="match status" value="1"/>
</dbReference>